<dbReference type="AlphaFoldDB" id="A0A512IL11"/>
<sequence length="65" mass="7052">MAGEVPLEDRARLGHLGDALDPAGGAVEPHHLVDHLEIFEPHDVRLYASFLPDPEGSGRKLAFLV</sequence>
<name>A0A512IL11_9HYPH</name>
<organism evidence="1 2">
    <name type="scientific">Methylobacterium haplocladii</name>
    <dbReference type="NCBI Taxonomy" id="1176176"/>
    <lineage>
        <taxon>Bacteria</taxon>
        <taxon>Pseudomonadati</taxon>
        <taxon>Pseudomonadota</taxon>
        <taxon>Alphaproteobacteria</taxon>
        <taxon>Hyphomicrobiales</taxon>
        <taxon>Methylobacteriaceae</taxon>
        <taxon>Methylobacterium</taxon>
    </lineage>
</organism>
<dbReference type="EMBL" id="BJZT01000006">
    <property type="protein sequence ID" value="GEO98396.1"/>
    <property type="molecule type" value="Genomic_DNA"/>
</dbReference>
<dbReference type="Proteomes" id="UP000321258">
    <property type="component" value="Unassembled WGS sequence"/>
</dbReference>
<comment type="caution">
    <text evidence="1">The sequence shown here is derived from an EMBL/GenBank/DDBJ whole genome shotgun (WGS) entry which is preliminary data.</text>
</comment>
<evidence type="ECO:0000313" key="2">
    <source>
        <dbReference type="Proteomes" id="UP000321258"/>
    </source>
</evidence>
<reference evidence="1 2" key="1">
    <citation type="submission" date="2019-07" db="EMBL/GenBank/DDBJ databases">
        <title>Whole genome shotgun sequence of Methylobacterium haplocladii NBRC 107714.</title>
        <authorList>
            <person name="Hosoyama A."/>
            <person name="Uohara A."/>
            <person name="Ohji S."/>
            <person name="Ichikawa N."/>
        </authorList>
    </citation>
    <scope>NUCLEOTIDE SEQUENCE [LARGE SCALE GENOMIC DNA]</scope>
    <source>
        <strain evidence="1 2">NBRC 107714</strain>
    </source>
</reference>
<keyword evidence="2" id="KW-1185">Reference proteome</keyword>
<proteinExistence type="predicted"/>
<evidence type="ECO:0000313" key="1">
    <source>
        <dbReference type="EMBL" id="GEO98396.1"/>
    </source>
</evidence>
<accession>A0A512IL11</accession>
<protein>
    <submittedName>
        <fullName evidence="1">Uncharacterized protein</fullName>
    </submittedName>
</protein>
<gene>
    <name evidence="1" type="ORF">MHA02_07840</name>
</gene>